<feature type="domain" description="Erythromycin biosynthesis protein CIII-like C-terminal" evidence="2">
    <location>
        <begin position="305"/>
        <end position="396"/>
    </location>
</feature>
<dbReference type="SUPFAM" id="SSF53756">
    <property type="entry name" value="UDP-Glycosyltransferase/glycogen phosphorylase"/>
    <property type="match status" value="1"/>
</dbReference>
<keyword evidence="4" id="KW-1185">Reference proteome</keyword>
<dbReference type="Pfam" id="PF06722">
    <property type="entry name" value="EryCIII-like_C"/>
    <property type="match status" value="1"/>
</dbReference>
<evidence type="ECO:0000313" key="4">
    <source>
        <dbReference type="Proteomes" id="UP000315751"/>
    </source>
</evidence>
<accession>A0A560H061</accession>
<dbReference type="Gene3D" id="3.40.50.2000">
    <property type="entry name" value="Glycogen Phosphorylase B"/>
    <property type="match status" value="2"/>
</dbReference>
<dbReference type="EMBL" id="VITR01000011">
    <property type="protein sequence ID" value="TWB39134.1"/>
    <property type="molecule type" value="Genomic_DNA"/>
</dbReference>
<dbReference type="PANTHER" id="PTHR48050:SF13">
    <property type="entry name" value="STEROL 3-BETA-GLUCOSYLTRANSFERASE UGT80A2"/>
    <property type="match status" value="1"/>
</dbReference>
<comment type="caution">
    <text evidence="3">The sequence shown here is derived from an EMBL/GenBank/DDBJ whole genome shotgun (WGS) entry which is preliminary data.</text>
</comment>
<evidence type="ECO:0000259" key="1">
    <source>
        <dbReference type="Pfam" id="PF03033"/>
    </source>
</evidence>
<feature type="domain" description="Glycosyltransferase family 28 N-terminal" evidence="1">
    <location>
        <begin position="3"/>
        <end position="88"/>
    </location>
</feature>
<dbReference type="Proteomes" id="UP000315751">
    <property type="component" value="Unassembled WGS sequence"/>
</dbReference>
<dbReference type="Pfam" id="PF03033">
    <property type="entry name" value="Glyco_transf_28"/>
    <property type="match status" value="1"/>
</dbReference>
<dbReference type="InterPro" id="IPR002213">
    <property type="entry name" value="UDP_glucos_trans"/>
</dbReference>
<reference evidence="3 4" key="1">
    <citation type="submission" date="2019-06" db="EMBL/GenBank/DDBJ databases">
        <title>Genomic Encyclopedia of Type Strains, Phase IV (KMG-V): Genome sequencing to study the core and pangenomes of soil and plant-associated prokaryotes.</title>
        <authorList>
            <person name="Whitman W."/>
        </authorList>
    </citation>
    <scope>NUCLEOTIDE SEQUENCE [LARGE SCALE GENOMIC DNA]</scope>
    <source>
        <strain evidence="3 4">BR 11622</strain>
    </source>
</reference>
<keyword evidence="3" id="KW-0808">Transferase</keyword>
<dbReference type="GO" id="GO:0008194">
    <property type="term" value="F:UDP-glycosyltransferase activity"/>
    <property type="evidence" value="ECO:0007669"/>
    <property type="project" value="InterPro"/>
</dbReference>
<dbReference type="CDD" id="cd03784">
    <property type="entry name" value="GT1_Gtf-like"/>
    <property type="match status" value="1"/>
</dbReference>
<proteinExistence type="predicted"/>
<evidence type="ECO:0000313" key="3">
    <source>
        <dbReference type="EMBL" id="TWB39134.1"/>
    </source>
</evidence>
<evidence type="ECO:0000259" key="2">
    <source>
        <dbReference type="Pfam" id="PF06722"/>
    </source>
</evidence>
<dbReference type="InterPro" id="IPR004276">
    <property type="entry name" value="GlycoTrans_28_N"/>
</dbReference>
<dbReference type="RefSeq" id="WP_145734521.1">
    <property type="nucleotide sequence ID" value="NZ_VITR01000011.1"/>
</dbReference>
<protein>
    <submittedName>
        <fullName evidence="3">UDP:flavonoid glycosyltransferase YjiC (YdhE family)</fullName>
    </submittedName>
</protein>
<dbReference type="GO" id="GO:0005975">
    <property type="term" value="P:carbohydrate metabolic process"/>
    <property type="evidence" value="ECO:0007669"/>
    <property type="project" value="InterPro"/>
</dbReference>
<sequence>MRIAIVIPGTQGDVRPLVALGLGLAARGHTVRIVTVDEFKPLVRGAGLEFGGLSGDLKATAAQHQAAFERGQGIATMLRTAQQVMRALVAPWVAEGLAACQDTDLVLAGGGAVPLGASLAEALGRPFVQAYLQPNVLFGHLPSLRLPVPARTLPSPVNRSLNRVLDLLAWQAQRPAVNDVVRKGLGLKPYPWPGPGAQMRTAWPILFGFSPTIVPPPPHWRARARVTGYWSLTTDAAWTPPARLVDFLAAGPAPLYIGFGSMTDQQAPARAELVKRALALTGQRAVLATGWGGLPPGIDAPEDQLMVIDGAPHDWLFPRVRAAVHHGGAGTVAAAFAAGIPSIIVPFLGDQFFWGWRARQLGVAPAPLSRKTITADDLAAAIGRTEESGMRDRARALGMRIAAERGVDAAVTALGDWGLLADAALPALDVA</sequence>
<dbReference type="GO" id="GO:0033072">
    <property type="term" value="P:vancomycin biosynthetic process"/>
    <property type="evidence" value="ECO:0007669"/>
    <property type="project" value="UniProtKB-ARBA"/>
</dbReference>
<dbReference type="FunFam" id="3.40.50.2000:FF:000009">
    <property type="entry name" value="Sterol 3-beta-glucosyltransferase UGT80A2"/>
    <property type="match status" value="1"/>
</dbReference>
<dbReference type="OrthoDB" id="9805366at2"/>
<dbReference type="GO" id="GO:0016758">
    <property type="term" value="F:hexosyltransferase activity"/>
    <property type="evidence" value="ECO:0007669"/>
    <property type="project" value="InterPro"/>
</dbReference>
<name>A0A560H061_9PROT</name>
<dbReference type="AlphaFoldDB" id="A0A560H061"/>
<dbReference type="InterPro" id="IPR050426">
    <property type="entry name" value="Glycosyltransferase_28"/>
</dbReference>
<dbReference type="PANTHER" id="PTHR48050">
    <property type="entry name" value="STEROL 3-BETA-GLUCOSYLTRANSFERASE"/>
    <property type="match status" value="1"/>
</dbReference>
<organism evidence="3 4">
    <name type="scientific">Nitrospirillum amazonense</name>
    <dbReference type="NCBI Taxonomy" id="28077"/>
    <lineage>
        <taxon>Bacteria</taxon>
        <taxon>Pseudomonadati</taxon>
        <taxon>Pseudomonadota</taxon>
        <taxon>Alphaproteobacteria</taxon>
        <taxon>Rhodospirillales</taxon>
        <taxon>Azospirillaceae</taxon>
        <taxon>Nitrospirillum</taxon>
    </lineage>
</organism>
<dbReference type="InterPro" id="IPR010610">
    <property type="entry name" value="EryCIII-like_C"/>
</dbReference>
<gene>
    <name evidence="3" type="ORF">FBZ90_111131</name>
</gene>